<feature type="binding site" evidence="7">
    <location>
        <position position="63"/>
    </location>
    <ligand>
        <name>Zn(2+)</name>
        <dbReference type="ChEBI" id="CHEBI:29105"/>
        <label>1</label>
    </ligand>
</feature>
<name>A0A0G0I6H4_9BACT</name>
<evidence type="ECO:0000313" key="11">
    <source>
        <dbReference type="EMBL" id="KKQ50127.1"/>
    </source>
</evidence>
<dbReference type="InterPro" id="IPR007066">
    <property type="entry name" value="RNA_pol_Rpb1_3"/>
</dbReference>
<dbReference type="Pfam" id="PF04983">
    <property type="entry name" value="RNA_pol_Rpb1_3"/>
    <property type="match status" value="1"/>
</dbReference>
<dbReference type="EMBL" id="LBTX01000008">
    <property type="protein sequence ID" value="KKQ50127.1"/>
    <property type="molecule type" value="Genomic_DNA"/>
</dbReference>
<comment type="caution">
    <text evidence="11">The sequence shown here is derived from an EMBL/GenBank/DDBJ whole genome shotgun (WGS) entry which is preliminary data.</text>
</comment>
<evidence type="ECO:0000313" key="12">
    <source>
        <dbReference type="Proteomes" id="UP000034231"/>
    </source>
</evidence>
<dbReference type="CDD" id="cd02655">
    <property type="entry name" value="RNAP_beta'_C"/>
    <property type="match status" value="1"/>
</dbReference>
<feature type="binding site" evidence="7">
    <location>
        <position position="65"/>
    </location>
    <ligand>
        <name>Zn(2+)</name>
        <dbReference type="ChEBI" id="CHEBI:29105"/>
        <label>1</label>
    </ligand>
</feature>
<evidence type="ECO:0000256" key="2">
    <source>
        <dbReference type="ARBA" id="ARBA00022679"/>
    </source>
</evidence>
<feature type="binding site" evidence="7">
    <location>
        <position position="81"/>
    </location>
    <ligand>
        <name>Zn(2+)</name>
        <dbReference type="ChEBI" id="CHEBI:29105"/>
        <label>1</label>
    </ligand>
</feature>
<dbReference type="Gene3D" id="2.40.50.100">
    <property type="match status" value="1"/>
</dbReference>
<evidence type="ECO:0000256" key="4">
    <source>
        <dbReference type="ARBA" id="ARBA00022723"/>
    </source>
</evidence>
<organism evidence="11 12">
    <name type="scientific">Candidatus Shapirobacteria bacterium GW2011_GWE1_38_10</name>
    <dbReference type="NCBI Taxonomy" id="1618488"/>
    <lineage>
        <taxon>Bacteria</taxon>
        <taxon>Candidatus Shapironibacteriota</taxon>
    </lineage>
</organism>
<dbReference type="GO" id="GO:0003677">
    <property type="term" value="F:DNA binding"/>
    <property type="evidence" value="ECO:0007669"/>
    <property type="project" value="UniProtKB-UniRule"/>
</dbReference>
<dbReference type="GO" id="GO:0000428">
    <property type="term" value="C:DNA-directed RNA polymerase complex"/>
    <property type="evidence" value="ECO:0007669"/>
    <property type="project" value="UniProtKB-KW"/>
</dbReference>
<dbReference type="Gene3D" id="1.10.150.390">
    <property type="match status" value="1"/>
</dbReference>
<proteinExistence type="inferred from homology"/>
<feature type="domain" description="RNA polymerase N-terminal" evidence="10">
    <location>
        <begin position="322"/>
        <end position="601"/>
    </location>
</feature>
<feature type="binding site" evidence="7">
    <location>
        <position position="881"/>
    </location>
    <ligand>
        <name>Zn(2+)</name>
        <dbReference type="ChEBI" id="CHEBI:29105"/>
        <label>2</label>
    </ligand>
</feature>
<dbReference type="Gene3D" id="1.10.1790.20">
    <property type="match status" value="1"/>
</dbReference>
<feature type="binding site" evidence="7">
    <location>
        <position position="953"/>
    </location>
    <ligand>
        <name>Zn(2+)</name>
        <dbReference type="ChEBI" id="CHEBI:29105"/>
        <label>2</label>
    </ligand>
</feature>
<dbReference type="EC" id="2.7.7.6" evidence="7"/>
<dbReference type="AlphaFoldDB" id="A0A0G0I6H4"/>
<feature type="binding site" evidence="7">
    <location>
        <position position="78"/>
    </location>
    <ligand>
        <name>Zn(2+)</name>
        <dbReference type="ChEBI" id="CHEBI:29105"/>
        <label>1</label>
    </ligand>
</feature>
<dbReference type="Gene3D" id="4.10.860.120">
    <property type="entry name" value="RNA polymerase II, clamp domain"/>
    <property type="match status" value="1"/>
</dbReference>
<gene>
    <name evidence="7" type="primary">rpoC</name>
    <name evidence="11" type="ORF">US68_C0008G0012</name>
</gene>
<feature type="coiled-coil region" evidence="9">
    <location>
        <begin position="184"/>
        <end position="243"/>
    </location>
</feature>
<dbReference type="Gene3D" id="1.10.40.90">
    <property type="match status" value="1"/>
</dbReference>
<keyword evidence="4 7" id="KW-0479">Metal-binding</keyword>
<dbReference type="InterPro" id="IPR012754">
    <property type="entry name" value="DNA-dir_RpoC_beta_prime_bact"/>
</dbReference>
<dbReference type="HAMAP" id="MF_01322">
    <property type="entry name" value="RNApol_bact_RpoC"/>
    <property type="match status" value="1"/>
</dbReference>
<dbReference type="InterPro" id="IPR044893">
    <property type="entry name" value="RNA_pol_Rpb1_clamp_domain"/>
</dbReference>
<comment type="function">
    <text evidence="7 8">DNA-dependent RNA polymerase catalyzes the transcription of DNA into RNA using the four ribonucleoside triphosphates as substrates.</text>
</comment>
<dbReference type="Pfam" id="PF04998">
    <property type="entry name" value="RNA_pol_Rpb1_5"/>
    <property type="match status" value="1"/>
</dbReference>
<comment type="similarity">
    <text evidence="7 8">Belongs to the RNA polymerase beta' chain family.</text>
</comment>
<dbReference type="InterPro" id="IPR007080">
    <property type="entry name" value="RNA_pol_Rpb1_1"/>
</dbReference>
<feature type="binding site" evidence="7">
    <location>
        <position position="963"/>
    </location>
    <ligand>
        <name>Zn(2+)</name>
        <dbReference type="ChEBI" id="CHEBI:29105"/>
        <label>2</label>
    </ligand>
</feature>
<dbReference type="InterPro" id="IPR042102">
    <property type="entry name" value="RNA_pol_Rpb1_3_sf"/>
</dbReference>
<dbReference type="Pfam" id="PF04997">
    <property type="entry name" value="RNA_pol_Rpb1_1"/>
    <property type="match status" value="1"/>
</dbReference>
<dbReference type="CDD" id="cd01609">
    <property type="entry name" value="RNAP_beta'_N"/>
    <property type="match status" value="1"/>
</dbReference>
<dbReference type="Gene3D" id="1.10.274.100">
    <property type="entry name" value="RNA polymerase Rpb1, domain 3"/>
    <property type="match status" value="1"/>
</dbReference>
<dbReference type="PATRIC" id="fig|1618488.3.peg.428"/>
<keyword evidence="5 7" id="KW-0804">Transcription</keyword>
<dbReference type="NCBIfam" id="TIGR02386">
    <property type="entry name" value="rpoC_TIGR"/>
    <property type="match status" value="1"/>
</dbReference>
<keyword evidence="9" id="KW-0175">Coiled coil</keyword>
<keyword evidence="3 7" id="KW-0548">Nucleotidyltransferase</keyword>
<comment type="cofactor">
    <cofactor evidence="7">
        <name>Zn(2+)</name>
        <dbReference type="ChEBI" id="CHEBI:29105"/>
    </cofactor>
    <text evidence="7">Binds 2 Zn(2+) ions per subunit.</text>
</comment>
<dbReference type="Gene3D" id="2.40.40.20">
    <property type="match status" value="1"/>
</dbReference>
<dbReference type="GO" id="GO:0006351">
    <property type="term" value="P:DNA-templated transcription"/>
    <property type="evidence" value="ECO:0007669"/>
    <property type="project" value="UniProtKB-UniRule"/>
</dbReference>
<feature type="binding site" evidence="7">
    <location>
        <position position="547"/>
    </location>
    <ligand>
        <name>Mg(2+)</name>
        <dbReference type="ChEBI" id="CHEBI:18420"/>
    </ligand>
</feature>
<dbReference type="PANTHER" id="PTHR19376">
    <property type="entry name" value="DNA-DIRECTED RNA POLYMERASE"/>
    <property type="match status" value="1"/>
</dbReference>
<dbReference type="Proteomes" id="UP000034231">
    <property type="component" value="Unassembled WGS sequence"/>
</dbReference>
<dbReference type="GO" id="GO:0000287">
    <property type="term" value="F:magnesium ion binding"/>
    <property type="evidence" value="ECO:0007669"/>
    <property type="project" value="UniProtKB-UniRule"/>
</dbReference>
<dbReference type="GO" id="GO:0003899">
    <property type="term" value="F:DNA-directed RNA polymerase activity"/>
    <property type="evidence" value="ECO:0007669"/>
    <property type="project" value="UniProtKB-UniRule"/>
</dbReference>
<feature type="binding site" evidence="7">
    <location>
        <position position="960"/>
    </location>
    <ligand>
        <name>Zn(2+)</name>
        <dbReference type="ChEBI" id="CHEBI:29105"/>
        <label>2</label>
    </ligand>
</feature>
<feature type="binding site" evidence="7">
    <location>
        <position position="551"/>
    </location>
    <ligand>
        <name>Mg(2+)</name>
        <dbReference type="ChEBI" id="CHEBI:18420"/>
    </ligand>
</feature>
<feature type="binding site" evidence="7">
    <location>
        <position position="549"/>
    </location>
    <ligand>
        <name>Mg(2+)</name>
        <dbReference type="ChEBI" id="CHEBI:18420"/>
    </ligand>
</feature>
<protein>
    <recommendedName>
        <fullName evidence="7">DNA-directed RNA polymerase subunit beta'</fullName>
        <shortName evidence="7">RNAP subunit beta'</shortName>
        <ecNumber evidence="7">2.7.7.6</ecNumber>
    </recommendedName>
    <alternativeName>
        <fullName evidence="7">RNA polymerase subunit beta'</fullName>
    </alternativeName>
    <alternativeName>
        <fullName evidence="7">Transcriptase subunit beta'</fullName>
    </alternativeName>
</protein>
<evidence type="ECO:0000256" key="1">
    <source>
        <dbReference type="ARBA" id="ARBA00022478"/>
    </source>
</evidence>
<accession>A0A0G0I6H4</accession>
<evidence type="ECO:0000256" key="7">
    <source>
        <dbReference type="HAMAP-Rule" id="MF_01322"/>
    </source>
</evidence>
<dbReference type="InterPro" id="IPR038120">
    <property type="entry name" value="Rpb1_funnel_sf"/>
</dbReference>
<evidence type="ECO:0000256" key="3">
    <source>
        <dbReference type="ARBA" id="ARBA00022695"/>
    </source>
</evidence>
<dbReference type="GO" id="GO:0008270">
    <property type="term" value="F:zinc ion binding"/>
    <property type="evidence" value="ECO:0007669"/>
    <property type="project" value="UniProtKB-UniRule"/>
</dbReference>
<sequence length="1246" mass="139327">MFKFKNMLDFTGIEIKLASPEEILSWSTGEVLKPETINYRSWRPEKDGLFCEKIFGPSRDYECYCGKYKKIRFKGVICDKCGVEVTTSKVRRERMGHIALAAPIAHLWYLRNTPSPLGVILDVPQKELEAVVYFTKYLVTAVDNDKRKEALNNLSTNSENRQKQIDVDSAAAIEKYKTQTAKEKKDLDNKIKNKDQLLIAKEERDVRLKQDIQKVENKASSEKNRIESLIKFLEDKIKSMEVLSVLTDEEEFYLAQFKADIFYQAQMGAEALLKVLKEIDLPETVKNLKKELAKTSSKLKKKKIMYKIRILNGMIENNINPAWMIMQFVPVIPPDLRPMVQLTGGRFATSDLNDLYRRLINRNNRLKKLIKLGAPEIILRNEKRMLQESVDILIDAQKSSKNKRKSSKRLPRSLSDLLRGKKGRFRRNLLGKRVDYSSRSVIVVGPELKLNQVGLPKEIALEMYRPFVLKELMDSGLAANIKSAKNLIDHRVNEVYDILEKVTKSTYVLLNRAPTLHKLSIQAFKPVLTDGLAIRLHPCVCKGFNADFDGDQMGVHLPLSAAAQKEAKKLMLPSRNLLKPSDGAPVSIPSQEMAVGCYYITSVASADIAKETQEGYKGLSVMGDKEELTLAYQSGKVALRELVAVRINGQLVKTTYGRVWFNSILPKEFEFINAPMAGSKALNDLIVKSIEISGRLKTVKLIDSLKDIGFAGFTLSGLSLSMPDMGYLSEKDSIIAGADKRVVEIEDNFKMGLISNDEKKRLSQSVWMEITESIAEKTWDTLDIDSPIRIVSAAGIKRASKDQIKQLSGMRGLMVDPTGKIVQLPTKSNFREGLSVFEYITGARGTRKGLSDTALRTADAGYLTRRLVDTSHVAITREDDCGTTRFWTIDRNEKGREKFFSRRLLGRVLANDVIDPKNKKIIAKKGILVDNHIQALIEESEVKIVDVRSALTCKSKIGLCRKCYGWDLSTREMVGFGVPVGVIAAQSVGEPGTQLTLRTKHTGGVLGVDVTQGLPRIQELFEVRMPKLPSPLAEINGKIKVKENIDGYELKLTGKDKNNVAKTINYLLPSNVTLLVADGDLVGQGTQLCSGPIDVREILEVSGLEAAQRYLINSIQGVYESQGIGIHDKHIEVIVREMSDKLKIEDPGDTNFLYGQIVTRPVYEAENNKVKENSKDGKPSKGHKVLLGLIQSSLTTGSWLSAASFQQTTGVLTEASLLAEVDHLIGLKENVIIGRLIPVGKDQEIK</sequence>
<dbReference type="SUPFAM" id="SSF64484">
    <property type="entry name" value="beta and beta-prime subunits of DNA dependent RNA-polymerase"/>
    <property type="match status" value="1"/>
</dbReference>
<evidence type="ECO:0000259" key="10">
    <source>
        <dbReference type="SMART" id="SM00663"/>
    </source>
</evidence>
<dbReference type="Pfam" id="PF00623">
    <property type="entry name" value="RNA_pol_Rpb1_2"/>
    <property type="match status" value="2"/>
</dbReference>
<dbReference type="InterPro" id="IPR006592">
    <property type="entry name" value="RNA_pol_N"/>
</dbReference>
<keyword evidence="7" id="KW-0862">Zinc</keyword>
<evidence type="ECO:0000256" key="8">
    <source>
        <dbReference type="RuleBase" id="RU004279"/>
    </source>
</evidence>
<dbReference type="Gene3D" id="1.10.132.30">
    <property type="match status" value="1"/>
</dbReference>
<evidence type="ECO:0000256" key="9">
    <source>
        <dbReference type="SAM" id="Coils"/>
    </source>
</evidence>
<dbReference type="InterPro" id="IPR045867">
    <property type="entry name" value="DNA-dir_RpoC_beta_prime"/>
</dbReference>
<evidence type="ECO:0000256" key="6">
    <source>
        <dbReference type="ARBA" id="ARBA00048552"/>
    </source>
</evidence>
<comment type="cofactor">
    <cofactor evidence="7">
        <name>Mg(2+)</name>
        <dbReference type="ChEBI" id="CHEBI:18420"/>
    </cofactor>
    <text evidence="7">Binds 1 Mg(2+) ion per subunit.</text>
</comment>
<dbReference type="InterPro" id="IPR000722">
    <property type="entry name" value="RNA_pol_asu"/>
</dbReference>
<keyword evidence="7" id="KW-0460">Magnesium</keyword>
<keyword evidence="2 7" id="KW-0808">Transferase</keyword>
<dbReference type="SMART" id="SM00663">
    <property type="entry name" value="RPOLA_N"/>
    <property type="match status" value="1"/>
</dbReference>
<keyword evidence="1 7" id="KW-0240">DNA-directed RNA polymerase</keyword>
<dbReference type="PANTHER" id="PTHR19376:SF54">
    <property type="entry name" value="DNA-DIRECTED RNA POLYMERASE SUBUNIT BETA"/>
    <property type="match status" value="1"/>
</dbReference>
<comment type="subunit">
    <text evidence="7">The RNAP catalytic core consists of 2 alpha, 1 beta, 1 beta' and 1 omega subunit. When a sigma factor is associated with the core the holoenzyme is formed, which can initiate transcription.</text>
</comment>
<evidence type="ECO:0000256" key="5">
    <source>
        <dbReference type="ARBA" id="ARBA00023163"/>
    </source>
</evidence>
<dbReference type="InterPro" id="IPR007081">
    <property type="entry name" value="RNA_pol_Rpb1_5"/>
</dbReference>
<reference evidence="11 12" key="1">
    <citation type="journal article" date="2015" name="Nature">
        <title>rRNA introns, odd ribosomes, and small enigmatic genomes across a large radiation of phyla.</title>
        <authorList>
            <person name="Brown C.T."/>
            <person name="Hug L.A."/>
            <person name="Thomas B.C."/>
            <person name="Sharon I."/>
            <person name="Castelle C.J."/>
            <person name="Singh A."/>
            <person name="Wilkins M.J."/>
            <person name="Williams K.H."/>
            <person name="Banfield J.F."/>
        </authorList>
    </citation>
    <scope>NUCLEOTIDE SEQUENCE [LARGE SCALE GENOMIC DNA]</scope>
</reference>
<comment type="catalytic activity">
    <reaction evidence="6 7 8">
        <text>RNA(n) + a ribonucleoside 5'-triphosphate = RNA(n+1) + diphosphate</text>
        <dbReference type="Rhea" id="RHEA:21248"/>
        <dbReference type="Rhea" id="RHEA-COMP:14527"/>
        <dbReference type="Rhea" id="RHEA-COMP:17342"/>
        <dbReference type="ChEBI" id="CHEBI:33019"/>
        <dbReference type="ChEBI" id="CHEBI:61557"/>
        <dbReference type="ChEBI" id="CHEBI:140395"/>
        <dbReference type="EC" id="2.7.7.6"/>
    </reaction>
</comment>